<comment type="caution">
    <text evidence="2">The sequence shown here is derived from an EMBL/GenBank/DDBJ whole genome shotgun (WGS) entry which is preliminary data.</text>
</comment>
<dbReference type="InterPro" id="IPR039022">
    <property type="entry name" value="KaiB-like"/>
</dbReference>
<dbReference type="InterPro" id="IPR011649">
    <property type="entry name" value="KaiB_domain"/>
</dbReference>
<dbReference type="Gene3D" id="3.40.30.10">
    <property type="entry name" value="Glutaredoxin"/>
    <property type="match status" value="1"/>
</dbReference>
<dbReference type="PANTHER" id="PTHR41709:SF2">
    <property type="entry name" value="CIRCADIAN CLOCK PROTEIN KAIB2"/>
    <property type="match status" value="1"/>
</dbReference>
<feature type="domain" description="KaiB" evidence="1">
    <location>
        <begin position="14"/>
        <end position="95"/>
    </location>
</feature>
<protein>
    <submittedName>
        <fullName evidence="2">Circadian clock protein KaiB</fullName>
    </submittedName>
</protein>
<dbReference type="InterPro" id="IPR036249">
    <property type="entry name" value="Thioredoxin-like_sf"/>
</dbReference>
<evidence type="ECO:0000313" key="2">
    <source>
        <dbReference type="EMBL" id="MBT1709728.1"/>
    </source>
</evidence>
<dbReference type="RefSeq" id="WP_254085307.1">
    <property type="nucleotide sequence ID" value="NZ_JAHESE010000016.1"/>
</dbReference>
<keyword evidence="3" id="KW-1185">Reference proteome</keyword>
<dbReference type="PANTHER" id="PTHR41709">
    <property type="entry name" value="KAIB-LIKE PROTEIN 1"/>
    <property type="match status" value="1"/>
</dbReference>
<dbReference type="Proteomes" id="UP001319080">
    <property type="component" value="Unassembled WGS sequence"/>
</dbReference>
<organism evidence="2 3">
    <name type="scientific">Dawidia cretensis</name>
    <dbReference type="NCBI Taxonomy" id="2782350"/>
    <lineage>
        <taxon>Bacteria</taxon>
        <taxon>Pseudomonadati</taxon>
        <taxon>Bacteroidota</taxon>
        <taxon>Cytophagia</taxon>
        <taxon>Cytophagales</taxon>
        <taxon>Chryseotaleaceae</taxon>
        <taxon>Dawidia</taxon>
    </lineage>
</organism>
<dbReference type="SUPFAM" id="SSF52833">
    <property type="entry name" value="Thioredoxin-like"/>
    <property type="match status" value="1"/>
</dbReference>
<dbReference type="SMART" id="SM01248">
    <property type="entry name" value="KaiB"/>
    <property type="match status" value="1"/>
</dbReference>
<accession>A0AAP2E0L7</accession>
<dbReference type="GO" id="GO:0048511">
    <property type="term" value="P:rhythmic process"/>
    <property type="evidence" value="ECO:0007669"/>
    <property type="project" value="InterPro"/>
</dbReference>
<reference evidence="2 3" key="1">
    <citation type="submission" date="2021-05" db="EMBL/GenBank/DDBJ databases">
        <title>A Polyphasic approach of four new species of the genus Ohtaekwangia: Ohtaekwangia histidinii sp. nov., Ohtaekwangia cretensis sp. nov., Ohtaekwangia indiensis sp. nov., Ohtaekwangia reichenbachii sp. nov. from diverse environment.</title>
        <authorList>
            <person name="Octaviana S."/>
        </authorList>
    </citation>
    <scope>NUCLEOTIDE SEQUENCE [LARGE SCALE GENOMIC DNA]</scope>
    <source>
        <strain evidence="2 3">PWU5</strain>
    </source>
</reference>
<dbReference type="EMBL" id="JAHESE010000016">
    <property type="protein sequence ID" value="MBT1709728.1"/>
    <property type="molecule type" value="Genomic_DNA"/>
</dbReference>
<dbReference type="Pfam" id="PF07689">
    <property type="entry name" value="KaiB"/>
    <property type="match status" value="1"/>
</dbReference>
<name>A0AAP2E0L7_9BACT</name>
<dbReference type="AlphaFoldDB" id="A0AAP2E0L7"/>
<sequence length="97" mass="10651">MGKHPHSADDYILKLYVSGASPNSLRAIDNLQHILETHLAGKYQLTIIDVRQDAAVAEQQQIIALPMLIKASPLPERRLIGDMSDLRKVLNGLGING</sequence>
<proteinExistence type="predicted"/>
<evidence type="ECO:0000259" key="1">
    <source>
        <dbReference type="SMART" id="SM01248"/>
    </source>
</evidence>
<evidence type="ECO:0000313" key="3">
    <source>
        <dbReference type="Proteomes" id="UP001319080"/>
    </source>
</evidence>
<gene>
    <name evidence="2" type="ORF">KK062_15905</name>
</gene>
<dbReference type="CDD" id="cd02978">
    <property type="entry name" value="KaiB_like"/>
    <property type="match status" value="1"/>
</dbReference>